<keyword evidence="1" id="KW-0472">Membrane</keyword>
<accession>A0A846TK67</accession>
<reference evidence="2 3" key="1">
    <citation type="submission" date="2020-03" db="EMBL/GenBank/DDBJ databases">
        <authorList>
            <person name="Sun Q."/>
        </authorList>
    </citation>
    <scope>NUCLEOTIDE SEQUENCE [LARGE SCALE GENOMIC DNA]</scope>
    <source>
        <strain evidence="2 3">KACC 21451</strain>
    </source>
</reference>
<dbReference type="AlphaFoldDB" id="A0A846TK67"/>
<dbReference type="RefSeq" id="WP_167832223.1">
    <property type="nucleotide sequence ID" value="NZ_JAAVUM010000006.1"/>
</dbReference>
<keyword evidence="1" id="KW-1133">Transmembrane helix</keyword>
<name>A0A846TK67_9BACI</name>
<proteinExistence type="predicted"/>
<evidence type="ECO:0000256" key="1">
    <source>
        <dbReference type="SAM" id="Phobius"/>
    </source>
</evidence>
<gene>
    <name evidence="2" type="ORF">GWK17_09915</name>
</gene>
<feature type="transmembrane region" description="Helical" evidence="1">
    <location>
        <begin position="47"/>
        <end position="71"/>
    </location>
</feature>
<organism evidence="2 3">
    <name type="scientific">Mesobacillus selenatarsenatis</name>
    <dbReference type="NCBI Taxonomy" id="388741"/>
    <lineage>
        <taxon>Bacteria</taxon>
        <taxon>Bacillati</taxon>
        <taxon>Bacillota</taxon>
        <taxon>Bacilli</taxon>
        <taxon>Bacillales</taxon>
        <taxon>Bacillaceae</taxon>
        <taxon>Mesobacillus</taxon>
    </lineage>
</organism>
<dbReference type="EMBL" id="JAAVUM010000006">
    <property type="protein sequence ID" value="NKE05777.1"/>
    <property type="molecule type" value="Genomic_DNA"/>
</dbReference>
<keyword evidence="1" id="KW-0812">Transmembrane</keyword>
<feature type="transmembrane region" description="Helical" evidence="1">
    <location>
        <begin position="7"/>
        <end position="27"/>
    </location>
</feature>
<evidence type="ECO:0000313" key="2">
    <source>
        <dbReference type="EMBL" id="NKE05777.1"/>
    </source>
</evidence>
<dbReference type="Proteomes" id="UP000587942">
    <property type="component" value="Unassembled WGS sequence"/>
</dbReference>
<sequence length="82" mass="9490">MKVWFSLLGGLVIGIILSYFFLDYNGWTIHHMGENGEVVKTINELDFNLITNGFLIVVGVSFLIYVVWTLIERRKSDKSFFN</sequence>
<comment type="caution">
    <text evidence="2">The sequence shown here is derived from an EMBL/GenBank/DDBJ whole genome shotgun (WGS) entry which is preliminary data.</text>
</comment>
<protein>
    <submittedName>
        <fullName evidence="2">Uncharacterized protein</fullName>
    </submittedName>
</protein>
<evidence type="ECO:0000313" key="3">
    <source>
        <dbReference type="Proteomes" id="UP000587942"/>
    </source>
</evidence>